<evidence type="ECO:0000313" key="4">
    <source>
        <dbReference type="Proteomes" id="UP000253664"/>
    </source>
</evidence>
<dbReference type="GO" id="GO:0043386">
    <property type="term" value="P:mycotoxin biosynthetic process"/>
    <property type="evidence" value="ECO:0007669"/>
    <property type="project" value="InterPro"/>
</dbReference>
<reference evidence="3 4" key="1">
    <citation type="journal article" date="2015" name="BMC Genomics">
        <title>Insights from the genome of Ophiocordyceps polyrhachis-furcata to pathogenicity and host specificity in insect fungi.</title>
        <authorList>
            <person name="Wichadakul D."/>
            <person name="Kobmoo N."/>
            <person name="Ingsriswang S."/>
            <person name="Tangphatsornruang S."/>
            <person name="Chantasingh D."/>
            <person name="Luangsa-ard J.J."/>
            <person name="Eurwilaichitr L."/>
        </authorList>
    </citation>
    <scope>NUCLEOTIDE SEQUENCE [LARGE SCALE GENOMIC DNA]</scope>
    <source>
        <strain evidence="3 4">BCC 54312</strain>
    </source>
</reference>
<keyword evidence="4" id="KW-1185">Reference proteome</keyword>
<dbReference type="Pfam" id="PF11807">
    <property type="entry name" value="UstYa"/>
    <property type="match status" value="1"/>
</dbReference>
<organism evidence="3 4">
    <name type="scientific">Ophiocordyceps polyrhachis-furcata BCC 54312</name>
    <dbReference type="NCBI Taxonomy" id="1330021"/>
    <lineage>
        <taxon>Eukaryota</taxon>
        <taxon>Fungi</taxon>
        <taxon>Dikarya</taxon>
        <taxon>Ascomycota</taxon>
        <taxon>Pezizomycotina</taxon>
        <taxon>Sordariomycetes</taxon>
        <taxon>Hypocreomycetidae</taxon>
        <taxon>Hypocreales</taxon>
        <taxon>Ophiocordycipitaceae</taxon>
        <taxon>Ophiocordyceps</taxon>
    </lineage>
</organism>
<keyword evidence="2" id="KW-0472">Membrane</keyword>
<protein>
    <submittedName>
        <fullName evidence="3">Uncharacterized protein</fullName>
    </submittedName>
</protein>
<keyword evidence="2" id="KW-1133">Transmembrane helix</keyword>
<evidence type="ECO:0000256" key="1">
    <source>
        <dbReference type="ARBA" id="ARBA00035112"/>
    </source>
</evidence>
<dbReference type="EMBL" id="LKCN02000005">
    <property type="protein sequence ID" value="RCI13931.1"/>
    <property type="molecule type" value="Genomic_DNA"/>
</dbReference>
<accession>A0A367LHP4</accession>
<dbReference type="InterPro" id="IPR021765">
    <property type="entry name" value="UstYa-like"/>
</dbReference>
<comment type="similarity">
    <text evidence="1">Belongs to the ustYa family.</text>
</comment>
<name>A0A367LHP4_9HYPO</name>
<feature type="transmembrane region" description="Helical" evidence="2">
    <location>
        <begin position="64"/>
        <end position="82"/>
    </location>
</feature>
<proteinExistence type="inferred from homology"/>
<evidence type="ECO:0000313" key="3">
    <source>
        <dbReference type="EMBL" id="RCI13931.1"/>
    </source>
</evidence>
<dbReference type="STRING" id="1330021.A0A367LHP4"/>
<dbReference type="Proteomes" id="UP000253664">
    <property type="component" value="Unassembled WGS sequence"/>
</dbReference>
<keyword evidence="2" id="KW-0812">Transmembrane</keyword>
<dbReference type="PANTHER" id="PTHR33365:SF12">
    <property type="entry name" value="TAT PATHWAY SIGNAL SEQUENCE"/>
    <property type="match status" value="1"/>
</dbReference>
<sequence>MPSAFSSKRWMPWSSLPAEEIISEGERHHHQSTYRLLADHDLTLKGSTAASGSSNATHPLFFRTYLYVLHGLLIAAFFWLWGQARFGPDSISVKGRSWSPANRFVEYEVDDRVVAIHGEHSVYAGPPSTEQEKAWDALVQPTYFNLSRDELERTGEPADRIVEAVAGGYMASLGVYHEIHCLRELRYWIYRDKYHPNITNAEARDIVGHLGQLLSPAIMPNLLTR</sequence>
<dbReference type="OrthoDB" id="4924172at2759"/>
<gene>
    <name evidence="3" type="ORF">L249_8162</name>
</gene>
<dbReference type="PANTHER" id="PTHR33365">
    <property type="entry name" value="YALI0B05434P"/>
    <property type="match status" value="1"/>
</dbReference>
<evidence type="ECO:0000256" key="2">
    <source>
        <dbReference type="SAM" id="Phobius"/>
    </source>
</evidence>
<dbReference type="AlphaFoldDB" id="A0A367LHP4"/>
<comment type="caution">
    <text evidence="3">The sequence shown here is derived from an EMBL/GenBank/DDBJ whole genome shotgun (WGS) entry which is preliminary data.</text>
</comment>